<evidence type="ECO:0000313" key="4">
    <source>
        <dbReference type="Ensembl" id="ENSGMOP00000022579.1"/>
    </source>
</evidence>
<evidence type="ECO:0000256" key="2">
    <source>
        <dbReference type="PROSITE-ProRule" id="PRU00447"/>
    </source>
</evidence>
<feature type="domain" description="CIDE-N" evidence="3">
    <location>
        <begin position="36"/>
        <end position="112"/>
    </location>
</feature>
<evidence type="ECO:0000259" key="3">
    <source>
        <dbReference type="PROSITE" id="PS51135"/>
    </source>
</evidence>
<dbReference type="Ensembl" id="ENSGMOT00000059925.1">
    <property type="protein sequence ID" value="ENSGMOP00000022579.1"/>
    <property type="gene ID" value="ENSGMOG00000011332.2"/>
</dbReference>
<protein>
    <recommendedName>
        <fullName evidence="3">CIDE-N domain-containing protein</fullName>
    </recommendedName>
</protein>
<reference evidence="4" key="2">
    <citation type="submission" date="2025-09" db="UniProtKB">
        <authorList>
            <consortium name="Ensembl"/>
        </authorList>
    </citation>
    <scope>IDENTIFICATION</scope>
</reference>
<dbReference type="Pfam" id="PF02017">
    <property type="entry name" value="CIDE-N"/>
    <property type="match status" value="1"/>
</dbReference>
<dbReference type="OMA" id="CYHAKRM"/>
<dbReference type="InterPro" id="IPR003508">
    <property type="entry name" value="CIDE-N_dom"/>
</dbReference>
<dbReference type="PROSITE" id="PS51135">
    <property type="entry name" value="CIDE_N"/>
    <property type="match status" value="1"/>
</dbReference>
<dbReference type="Proteomes" id="UP000694546">
    <property type="component" value="Chromosome 13"/>
</dbReference>
<keyword evidence="1 2" id="KW-0053">Apoptosis</keyword>
<dbReference type="AlphaFoldDB" id="A0A8C5FAK2"/>
<accession>A0A8C5FAK2</accession>
<name>A0A8C5FAK2_GADMO</name>
<sequence length="242" mass="26955">MDYAMKSLGLLSPASLSNMSASASMTQQLLAAKPPPHKPFRVTSADRSLKKGIMANELRDLICKVMDSLGVSCVSGLVLDEDGTGVDTEEFFQTLPENSVLMVLEKGQIIKNPSESFIQSSFQSWLYIDTSDQPRKDVAKITFDLYKNNPKDFIGCLSVKATLYGVYSVTYDLRCHAAKRMLKEALRWTLFSMQATGHVLLGSSFYMEQLLEEDEHAERRLLALPQASRVRHLQGLLLGKAL</sequence>
<dbReference type="SMART" id="SM00266">
    <property type="entry name" value="CAD"/>
    <property type="match status" value="1"/>
</dbReference>
<evidence type="ECO:0000313" key="5">
    <source>
        <dbReference type="Proteomes" id="UP000694546"/>
    </source>
</evidence>
<dbReference type="Gene3D" id="3.10.20.10">
    <property type="match status" value="1"/>
</dbReference>
<reference evidence="4" key="1">
    <citation type="submission" date="2025-08" db="UniProtKB">
        <authorList>
            <consortium name="Ensembl"/>
        </authorList>
    </citation>
    <scope>IDENTIFICATION</scope>
</reference>
<organism evidence="4 5">
    <name type="scientific">Gadus morhua</name>
    <name type="common">Atlantic cod</name>
    <dbReference type="NCBI Taxonomy" id="8049"/>
    <lineage>
        <taxon>Eukaryota</taxon>
        <taxon>Metazoa</taxon>
        <taxon>Chordata</taxon>
        <taxon>Craniata</taxon>
        <taxon>Vertebrata</taxon>
        <taxon>Euteleostomi</taxon>
        <taxon>Actinopterygii</taxon>
        <taxon>Neopterygii</taxon>
        <taxon>Teleostei</taxon>
        <taxon>Neoteleostei</taxon>
        <taxon>Acanthomorphata</taxon>
        <taxon>Zeiogadaria</taxon>
        <taxon>Gadariae</taxon>
        <taxon>Gadiformes</taxon>
        <taxon>Gadoidei</taxon>
        <taxon>Gadidae</taxon>
        <taxon>Gadus</taxon>
    </lineage>
</organism>
<proteinExistence type="predicted"/>
<evidence type="ECO:0000256" key="1">
    <source>
        <dbReference type="ARBA" id="ARBA00022703"/>
    </source>
</evidence>
<dbReference type="GO" id="GO:0042981">
    <property type="term" value="P:regulation of apoptotic process"/>
    <property type="evidence" value="ECO:0007669"/>
    <property type="project" value="TreeGrafter"/>
</dbReference>
<dbReference type="SUPFAM" id="SSF54277">
    <property type="entry name" value="CAD &amp; PB1 domains"/>
    <property type="match status" value="1"/>
</dbReference>
<dbReference type="GeneTree" id="ENSGT00390000018596"/>
<dbReference type="PANTHER" id="PTHR12306">
    <property type="entry name" value="CELL DEATH ACTIVATOR CIDE"/>
    <property type="match status" value="1"/>
</dbReference>
<dbReference type="GO" id="GO:0006915">
    <property type="term" value="P:apoptotic process"/>
    <property type="evidence" value="ECO:0007669"/>
    <property type="project" value="UniProtKB-UniRule"/>
</dbReference>
<keyword evidence="5" id="KW-1185">Reference proteome</keyword>
<dbReference type="PANTHER" id="PTHR12306:SF9">
    <property type="entry name" value="LIPID TRANSFERASE CIDEC"/>
    <property type="match status" value="1"/>
</dbReference>